<feature type="non-terminal residue" evidence="1">
    <location>
        <position position="68"/>
    </location>
</feature>
<dbReference type="Gene3D" id="3.40.50.720">
    <property type="entry name" value="NAD(P)-binding Rossmann-like Domain"/>
    <property type="match status" value="1"/>
</dbReference>
<proteinExistence type="predicted"/>
<name>A0AAN8V739_9MAGN</name>
<protein>
    <submittedName>
        <fullName evidence="1">Uncharacterized protein</fullName>
    </submittedName>
</protein>
<evidence type="ECO:0000313" key="1">
    <source>
        <dbReference type="EMBL" id="KAK6928775.1"/>
    </source>
</evidence>
<dbReference type="Proteomes" id="UP001370490">
    <property type="component" value="Unassembled WGS sequence"/>
</dbReference>
<sequence>MDLLLFGAGVRSSLDPVYRFVDVKDIALAHIKAFEILFARYLLVGRVAHVSEALNILHHHYPAFVPLE</sequence>
<reference evidence="1 2" key="1">
    <citation type="submission" date="2023-12" db="EMBL/GenBank/DDBJ databases">
        <title>A high-quality genome assembly for Dillenia turbinata (Dilleniales).</title>
        <authorList>
            <person name="Chanderbali A."/>
        </authorList>
    </citation>
    <scope>NUCLEOTIDE SEQUENCE [LARGE SCALE GENOMIC DNA]</scope>
    <source>
        <strain evidence="1">LSX21</strain>
        <tissue evidence="1">Leaf</tissue>
    </source>
</reference>
<organism evidence="1 2">
    <name type="scientific">Dillenia turbinata</name>
    <dbReference type="NCBI Taxonomy" id="194707"/>
    <lineage>
        <taxon>Eukaryota</taxon>
        <taxon>Viridiplantae</taxon>
        <taxon>Streptophyta</taxon>
        <taxon>Embryophyta</taxon>
        <taxon>Tracheophyta</taxon>
        <taxon>Spermatophyta</taxon>
        <taxon>Magnoliopsida</taxon>
        <taxon>eudicotyledons</taxon>
        <taxon>Gunneridae</taxon>
        <taxon>Pentapetalae</taxon>
        <taxon>Dilleniales</taxon>
        <taxon>Dilleniaceae</taxon>
        <taxon>Dillenia</taxon>
    </lineage>
</organism>
<comment type="caution">
    <text evidence="1">The sequence shown here is derived from an EMBL/GenBank/DDBJ whole genome shotgun (WGS) entry which is preliminary data.</text>
</comment>
<dbReference type="EMBL" id="JBAMMX010000013">
    <property type="protein sequence ID" value="KAK6928775.1"/>
    <property type="molecule type" value="Genomic_DNA"/>
</dbReference>
<gene>
    <name evidence="1" type="ORF">RJ641_004980</name>
</gene>
<accession>A0AAN8V739</accession>
<keyword evidence="2" id="KW-1185">Reference proteome</keyword>
<evidence type="ECO:0000313" key="2">
    <source>
        <dbReference type="Proteomes" id="UP001370490"/>
    </source>
</evidence>
<dbReference type="AlphaFoldDB" id="A0AAN8V739"/>